<comment type="caution">
    <text evidence="1">The sequence shown here is derived from an EMBL/GenBank/DDBJ whole genome shotgun (WGS) entry which is preliminary data.</text>
</comment>
<protein>
    <submittedName>
        <fullName evidence="1">Uncharacterized protein</fullName>
    </submittedName>
</protein>
<proteinExistence type="predicted"/>
<accession>A0ABX0HEU4</accession>
<evidence type="ECO:0000313" key="1">
    <source>
        <dbReference type="EMBL" id="NHE59057.1"/>
    </source>
</evidence>
<keyword evidence="2" id="KW-1185">Reference proteome</keyword>
<name>A0ABX0HEU4_9BACT</name>
<organism evidence="1 2">
    <name type="scientific">Cyclobacterium plantarum</name>
    <dbReference type="NCBI Taxonomy" id="2716263"/>
    <lineage>
        <taxon>Bacteria</taxon>
        <taxon>Pseudomonadati</taxon>
        <taxon>Bacteroidota</taxon>
        <taxon>Cytophagia</taxon>
        <taxon>Cytophagales</taxon>
        <taxon>Cyclobacteriaceae</taxon>
        <taxon>Cyclobacterium</taxon>
    </lineage>
</organism>
<dbReference type="Proteomes" id="UP000649799">
    <property type="component" value="Unassembled WGS sequence"/>
</dbReference>
<sequence length="108" mass="12540">MATTVKIIEYGTPNELTLDSFQRKLFLNELRRVQGSGISVFFKNLFAQMRKSTRPILIRPDCQIIIDTNGQVTEYFLQGKFVLCKKGSRLNHQFYMGVLLEHWLGMLP</sequence>
<dbReference type="RefSeq" id="WP_166150044.1">
    <property type="nucleotide sequence ID" value="NZ_JAANYN010000010.1"/>
</dbReference>
<dbReference type="EMBL" id="JAANYN010000010">
    <property type="protein sequence ID" value="NHE59057.1"/>
    <property type="molecule type" value="Genomic_DNA"/>
</dbReference>
<gene>
    <name evidence="1" type="ORF">G9Q97_19800</name>
</gene>
<evidence type="ECO:0000313" key="2">
    <source>
        <dbReference type="Proteomes" id="UP000649799"/>
    </source>
</evidence>
<reference evidence="1 2" key="1">
    <citation type="submission" date="2020-03" db="EMBL/GenBank/DDBJ databases">
        <title>Cyclobacterium plantarum sp. nov., a marine bacterium isolated from a coastal-marine wetland.</title>
        <authorList>
            <person name="Sanchez-Porro C."/>
            <person name="Ventosa A."/>
            <person name="Amoozegar M."/>
        </authorList>
    </citation>
    <scope>NUCLEOTIDE SEQUENCE [LARGE SCALE GENOMIC DNA]</scope>
    <source>
        <strain evidence="1 2">GBPx2</strain>
    </source>
</reference>